<proteinExistence type="predicted"/>
<protein>
    <submittedName>
        <fullName evidence="1">Uncharacterized protein</fullName>
    </submittedName>
</protein>
<organism evidence="1 2">
    <name type="scientific">Populus trichocarpa</name>
    <name type="common">Western balsam poplar</name>
    <name type="synonym">Populus balsamifera subsp. trichocarpa</name>
    <dbReference type="NCBI Taxonomy" id="3694"/>
    <lineage>
        <taxon>Eukaryota</taxon>
        <taxon>Viridiplantae</taxon>
        <taxon>Streptophyta</taxon>
        <taxon>Embryophyta</taxon>
        <taxon>Tracheophyta</taxon>
        <taxon>Spermatophyta</taxon>
        <taxon>Magnoliopsida</taxon>
        <taxon>eudicotyledons</taxon>
        <taxon>Gunneridae</taxon>
        <taxon>Pentapetalae</taxon>
        <taxon>rosids</taxon>
        <taxon>fabids</taxon>
        <taxon>Malpighiales</taxon>
        <taxon>Salicaceae</taxon>
        <taxon>Saliceae</taxon>
        <taxon>Populus</taxon>
    </lineage>
</organism>
<sequence>MSLQMITKVSSSKSSIYTTLRPFLTSLITSESTEAHLIMHTHMTYDSAITKHKQQASTTLISIENRFMIWIEILF</sequence>
<dbReference type="AlphaFoldDB" id="A0A2K1YL59"/>
<dbReference type="Proteomes" id="UP000006729">
    <property type="component" value="Chromosome 11"/>
</dbReference>
<accession>A0A2K1YL59</accession>
<dbReference type="EMBL" id="CM009300">
    <property type="protein sequence ID" value="PNT13753.1"/>
    <property type="molecule type" value="Genomic_DNA"/>
</dbReference>
<dbReference type="InParanoid" id="A0A2K1YL59"/>
<keyword evidence="2" id="KW-1185">Reference proteome</keyword>
<evidence type="ECO:0000313" key="2">
    <source>
        <dbReference type="Proteomes" id="UP000006729"/>
    </source>
</evidence>
<evidence type="ECO:0000313" key="1">
    <source>
        <dbReference type="EMBL" id="PNT13753.1"/>
    </source>
</evidence>
<gene>
    <name evidence="1" type="ORF">POPTR_011G160600</name>
</gene>
<reference evidence="1 2" key="1">
    <citation type="journal article" date="2006" name="Science">
        <title>The genome of black cottonwood, Populus trichocarpa (Torr. &amp; Gray).</title>
        <authorList>
            <person name="Tuskan G.A."/>
            <person name="Difazio S."/>
            <person name="Jansson S."/>
            <person name="Bohlmann J."/>
            <person name="Grigoriev I."/>
            <person name="Hellsten U."/>
            <person name="Putnam N."/>
            <person name="Ralph S."/>
            <person name="Rombauts S."/>
            <person name="Salamov A."/>
            <person name="Schein J."/>
            <person name="Sterck L."/>
            <person name="Aerts A."/>
            <person name="Bhalerao R.R."/>
            <person name="Bhalerao R.P."/>
            <person name="Blaudez D."/>
            <person name="Boerjan W."/>
            <person name="Brun A."/>
            <person name="Brunner A."/>
            <person name="Busov V."/>
            <person name="Campbell M."/>
            <person name="Carlson J."/>
            <person name="Chalot M."/>
            <person name="Chapman J."/>
            <person name="Chen G.L."/>
            <person name="Cooper D."/>
            <person name="Coutinho P.M."/>
            <person name="Couturier J."/>
            <person name="Covert S."/>
            <person name="Cronk Q."/>
            <person name="Cunningham R."/>
            <person name="Davis J."/>
            <person name="Degroeve S."/>
            <person name="Dejardin A."/>
            <person name="Depamphilis C."/>
            <person name="Detter J."/>
            <person name="Dirks B."/>
            <person name="Dubchak I."/>
            <person name="Duplessis S."/>
            <person name="Ehlting J."/>
            <person name="Ellis B."/>
            <person name="Gendler K."/>
            <person name="Goodstein D."/>
            <person name="Gribskov M."/>
            <person name="Grimwood J."/>
            <person name="Groover A."/>
            <person name="Gunter L."/>
            <person name="Hamberger B."/>
            <person name="Heinze B."/>
            <person name="Helariutta Y."/>
            <person name="Henrissat B."/>
            <person name="Holligan D."/>
            <person name="Holt R."/>
            <person name="Huang W."/>
            <person name="Islam-Faridi N."/>
            <person name="Jones S."/>
            <person name="Jones-Rhoades M."/>
            <person name="Jorgensen R."/>
            <person name="Joshi C."/>
            <person name="Kangasjarvi J."/>
            <person name="Karlsson J."/>
            <person name="Kelleher C."/>
            <person name="Kirkpatrick R."/>
            <person name="Kirst M."/>
            <person name="Kohler A."/>
            <person name="Kalluri U."/>
            <person name="Larimer F."/>
            <person name="Leebens-Mack J."/>
            <person name="Leple J.C."/>
            <person name="Locascio P."/>
            <person name="Lou Y."/>
            <person name="Lucas S."/>
            <person name="Martin F."/>
            <person name="Montanini B."/>
            <person name="Napoli C."/>
            <person name="Nelson D.R."/>
            <person name="Nelson C."/>
            <person name="Nieminen K."/>
            <person name="Nilsson O."/>
            <person name="Pereda V."/>
            <person name="Peter G."/>
            <person name="Philippe R."/>
            <person name="Pilate G."/>
            <person name="Poliakov A."/>
            <person name="Razumovskaya J."/>
            <person name="Richardson P."/>
            <person name="Rinaldi C."/>
            <person name="Ritland K."/>
            <person name="Rouze P."/>
            <person name="Ryaboy D."/>
            <person name="Schmutz J."/>
            <person name="Schrader J."/>
            <person name="Segerman B."/>
            <person name="Shin H."/>
            <person name="Siddiqui A."/>
            <person name="Sterky F."/>
            <person name="Terry A."/>
            <person name="Tsai C.J."/>
            <person name="Uberbacher E."/>
            <person name="Unneberg P."/>
            <person name="Vahala J."/>
            <person name="Wall K."/>
            <person name="Wessler S."/>
            <person name="Yang G."/>
            <person name="Yin T."/>
            <person name="Douglas C."/>
            <person name="Marra M."/>
            <person name="Sandberg G."/>
            <person name="Van de Peer Y."/>
            <person name="Rokhsar D."/>
        </authorList>
    </citation>
    <scope>NUCLEOTIDE SEQUENCE [LARGE SCALE GENOMIC DNA]</scope>
    <source>
        <strain evidence="2">cv. Nisqually</strain>
    </source>
</reference>
<name>A0A2K1YL59_POPTR</name>